<evidence type="ECO:0000313" key="2">
    <source>
        <dbReference type="EMBL" id="RII40756.1"/>
    </source>
</evidence>
<dbReference type="PROSITE" id="PS50943">
    <property type="entry name" value="HTH_CROC1"/>
    <property type="match status" value="1"/>
</dbReference>
<sequence length="282" mass="31817">MFLRPGRSSVGDSSQASDQSALKPVEIRNIFGANLRQLSARYPSIAGLCRDLGINRTQFNRYLSGESFPRPDVLHRICQFFGTDARILLEPVDSVKPVSRDLLNHPEISSFMGQSATNFDESLLPSGFYRFTRQSFIDNTKAILGLVLVYRTDGFAFVRGFEAREAMRQQGLPEDGTNREFRGIFLAQEDGVAALIARRGAVTCSFNFLSKVATFDNNFWEGYVTRTIREAISGPRASRMVYEHLGTNTNAILKTARQAGLIENDQIPPFHRRLLRMDHPFR</sequence>
<dbReference type="CDD" id="cd00093">
    <property type="entry name" value="HTH_XRE"/>
    <property type="match status" value="1"/>
</dbReference>
<organism evidence="2 3">
    <name type="scientific">Pseudooceanicola sediminis</name>
    <dbReference type="NCBI Taxonomy" id="2211117"/>
    <lineage>
        <taxon>Bacteria</taxon>
        <taxon>Pseudomonadati</taxon>
        <taxon>Pseudomonadota</taxon>
        <taxon>Alphaproteobacteria</taxon>
        <taxon>Rhodobacterales</taxon>
        <taxon>Paracoccaceae</taxon>
        <taxon>Pseudooceanicola</taxon>
    </lineage>
</organism>
<dbReference type="Proteomes" id="UP000265848">
    <property type="component" value="Unassembled WGS sequence"/>
</dbReference>
<comment type="caution">
    <text evidence="2">The sequence shown here is derived from an EMBL/GenBank/DDBJ whole genome shotgun (WGS) entry which is preliminary data.</text>
</comment>
<dbReference type="AlphaFoldDB" id="A0A399JDP8"/>
<gene>
    <name evidence="2" type="ORF">DL237_01740</name>
</gene>
<evidence type="ECO:0000313" key="3">
    <source>
        <dbReference type="Proteomes" id="UP000265848"/>
    </source>
</evidence>
<reference evidence="2 3" key="1">
    <citation type="submission" date="2018-08" db="EMBL/GenBank/DDBJ databases">
        <title>Pseudooceanicola sediminis CY03 in the family Rhodobacteracea.</title>
        <authorList>
            <person name="Zhang Y.-J."/>
        </authorList>
    </citation>
    <scope>NUCLEOTIDE SEQUENCE [LARGE SCALE GENOMIC DNA]</scope>
    <source>
        <strain evidence="2 3">CY03</strain>
    </source>
</reference>
<feature type="domain" description="HTH cro/C1-type" evidence="1">
    <location>
        <begin position="48"/>
        <end position="88"/>
    </location>
</feature>
<dbReference type="SUPFAM" id="SSF47413">
    <property type="entry name" value="lambda repressor-like DNA-binding domains"/>
    <property type="match status" value="1"/>
</dbReference>
<dbReference type="OrthoDB" id="8902678at2"/>
<name>A0A399JDP8_9RHOB</name>
<evidence type="ECO:0000259" key="1">
    <source>
        <dbReference type="PROSITE" id="PS50943"/>
    </source>
</evidence>
<dbReference type="InterPro" id="IPR010982">
    <property type="entry name" value="Lambda_DNA-bd_dom_sf"/>
</dbReference>
<keyword evidence="3" id="KW-1185">Reference proteome</keyword>
<protein>
    <submittedName>
        <fullName evidence="2">XRE family transcriptional regulator</fullName>
    </submittedName>
</protein>
<dbReference type="InterPro" id="IPR001387">
    <property type="entry name" value="Cro/C1-type_HTH"/>
</dbReference>
<dbReference type="GO" id="GO:0003677">
    <property type="term" value="F:DNA binding"/>
    <property type="evidence" value="ECO:0007669"/>
    <property type="project" value="InterPro"/>
</dbReference>
<dbReference type="EMBL" id="QWJJ01000001">
    <property type="protein sequence ID" value="RII40756.1"/>
    <property type="molecule type" value="Genomic_DNA"/>
</dbReference>
<dbReference type="Pfam" id="PF13560">
    <property type="entry name" value="HTH_31"/>
    <property type="match status" value="1"/>
</dbReference>
<proteinExistence type="predicted"/>
<accession>A0A399JDP8</accession>
<dbReference type="Gene3D" id="1.10.260.40">
    <property type="entry name" value="lambda repressor-like DNA-binding domains"/>
    <property type="match status" value="1"/>
</dbReference>